<protein>
    <submittedName>
        <fullName evidence="1">Uncharacterized protein</fullName>
    </submittedName>
</protein>
<name>A0A6F8PN44_9GAMM</name>
<dbReference type="RefSeq" id="WP_173291256.1">
    <property type="nucleotide sequence ID" value="NZ_AP021888.1"/>
</dbReference>
<keyword evidence="2" id="KW-1185">Reference proteome</keyword>
<gene>
    <name evidence="1" type="ORF">THMIRHAT_12030</name>
</gene>
<dbReference type="EMBL" id="AP021888">
    <property type="protein sequence ID" value="BBP43457.1"/>
    <property type="molecule type" value="Genomic_DNA"/>
</dbReference>
<dbReference type="Proteomes" id="UP000501466">
    <property type="component" value="Chromosome"/>
</dbReference>
<dbReference type="KEGG" id="tzo:THMIRHAT_12030"/>
<accession>A0A6F8PN44</accession>
<proteinExistence type="predicted"/>
<dbReference type="AlphaFoldDB" id="A0A6F8PN44"/>
<evidence type="ECO:0000313" key="2">
    <source>
        <dbReference type="Proteomes" id="UP000501466"/>
    </source>
</evidence>
<sequence>MLYFFTNRVHGEAIDLQAHAQLIKEHQLAQTVLLGENGDLFQIIPSGKVIKDRVEVGLISI</sequence>
<evidence type="ECO:0000313" key="1">
    <source>
        <dbReference type="EMBL" id="BBP43457.1"/>
    </source>
</evidence>
<organism evidence="1 2">
    <name type="scientific">Thiosulfativibrio zosterae</name>
    <dbReference type="NCBI Taxonomy" id="2675053"/>
    <lineage>
        <taxon>Bacteria</taxon>
        <taxon>Pseudomonadati</taxon>
        <taxon>Pseudomonadota</taxon>
        <taxon>Gammaproteobacteria</taxon>
        <taxon>Thiotrichales</taxon>
        <taxon>Piscirickettsiaceae</taxon>
        <taxon>Thiosulfativibrio</taxon>
    </lineage>
</organism>
<reference evidence="2" key="1">
    <citation type="submission" date="2019-11" db="EMBL/GenBank/DDBJ databases">
        <title>Isolation and characterization of two novel species in the genus Thiomicrorhabdus.</title>
        <authorList>
            <person name="Mochizuki J."/>
            <person name="Kojima H."/>
            <person name="Fukui M."/>
        </authorList>
    </citation>
    <scope>NUCLEOTIDE SEQUENCE [LARGE SCALE GENOMIC DNA]</scope>
    <source>
        <strain evidence="2">AkT22</strain>
    </source>
</reference>